<comment type="caution">
    <text evidence="3">The sequence shown here is derived from an EMBL/GenBank/DDBJ whole genome shotgun (WGS) entry which is preliminary data.</text>
</comment>
<dbReference type="Gene3D" id="3.40.50.2000">
    <property type="entry name" value="Glycogen Phosphorylase B"/>
    <property type="match status" value="2"/>
</dbReference>
<dbReference type="SUPFAM" id="SSF53756">
    <property type="entry name" value="UDP-Glycosyltransferase/glycogen phosphorylase"/>
    <property type="match status" value="1"/>
</dbReference>
<keyword evidence="1" id="KW-0328">Glycosyltransferase</keyword>
<gene>
    <name evidence="3" type="ORF">ABIC75_000240</name>
</gene>
<proteinExistence type="predicted"/>
<dbReference type="InterPro" id="IPR051199">
    <property type="entry name" value="LPS_LOS_Heptosyltrfase"/>
</dbReference>
<sequence>MNETKTPHCNEPLPRKGIFRILVCRPNHRLGNTILLTPLITELERHFKGAEIDVISEGDIAEEVFATFFSVRHVFCLPRRGFKHPLPFLRLLHDVRRRGYDLIIDPCLGSGFSRAVTRLLHATYKLGFSDTPQHSGLTHAAPTSIAMQHMAKRPINLLRWALCQEHADELGYPALDIRLTDLELAHGRRVVAELLSVSRQTSSPPVVGVFANATGAKRYPMEWWREFIDTFKTLCPTASILEFIPMHGHSMLGSEWPGYFSSDIRRMGAVMAGMDLMITADCGVMHLAVASRVATVGMFSVTDASVYAPYGHGNSPLPTQGLSAREVACRVVAAHPDLLGRHVPASSVEELQSMRGGDLFLSQAWAP</sequence>
<protein>
    <submittedName>
        <fullName evidence="3">ADP-heptose:LPS heptosyltransferase</fullName>
    </submittedName>
</protein>
<keyword evidence="2" id="KW-0808">Transferase</keyword>
<keyword evidence="4" id="KW-1185">Reference proteome</keyword>
<evidence type="ECO:0000256" key="1">
    <source>
        <dbReference type="ARBA" id="ARBA00022676"/>
    </source>
</evidence>
<evidence type="ECO:0000256" key="2">
    <source>
        <dbReference type="ARBA" id="ARBA00022679"/>
    </source>
</evidence>
<reference evidence="3 4" key="1">
    <citation type="submission" date="2024-06" db="EMBL/GenBank/DDBJ databases">
        <title>Sorghum-associated microbial communities from plants grown in Nebraska, USA.</title>
        <authorList>
            <person name="Schachtman D."/>
        </authorList>
    </citation>
    <scope>NUCLEOTIDE SEQUENCE [LARGE SCALE GENOMIC DNA]</scope>
    <source>
        <strain evidence="3 4">1073</strain>
    </source>
</reference>
<dbReference type="CDD" id="cd03789">
    <property type="entry name" value="GT9_LPS_heptosyltransferase"/>
    <property type="match status" value="1"/>
</dbReference>
<dbReference type="EMBL" id="JBEPMU010000001">
    <property type="protein sequence ID" value="MET3650538.1"/>
    <property type="molecule type" value="Genomic_DNA"/>
</dbReference>
<dbReference type="Proteomes" id="UP001549184">
    <property type="component" value="Unassembled WGS sequence"/>
</dbReference>
<dbReference type="RefSeq" id="WP_354012034.1">
    <property type="nucleotide sequence ID" value="NZ_JBEPMU010000001.1"/>
</dbReference>
<dbReference type="InterPro" id="IPR002201">
    <property type="entry name" value="Glyco_trans_9"/>
</dbReference>
<evidence type="ECO:0000313" key="4">
    <source>
        <dbReference type="Proteomes" id="UP001549184"/>
    </source>
</evidence>
<evidence type="ECO:0000313" key="3">
    <source>
        <dbReference type="EMBL" id="MET3650538.1"/>
    </source>
</evidence>
<accession>A0ABV2JRW5</accession>
<name>A0ABV2JRW5_9GAMM</name>
<dbReference type="PANTHER" id="PTHR30160">
    <property type="entry name" value="TETRAACYLDISACCHARIDE 4'-KINASE-RELATED"/>
    <property type="match status" value="1"/>
</dbReference>
<organism evidence="3 4">
    <name type="scientific">Dyella japonica</name>
    <dbReference type="NCBI Taxonomy" id="231455"/>
    <lineage>
        <taxon>Bacteria</taxon>
        <taxon>Pseudomonadati</taxon>
        <taxon>Pseudomonadota</taxon>
        <taxon>Gammaproteobacteria</taxon>
        <taxon>Lysobacterales</taxon>
        <taxon>Rhodanobacteraceae</taxon>
        <taxon>Dyella</taxon>
    </lineage>
</organism>
<dbReference type="Pfam" id="PF01075">
    <property type="entry name" value="Glyco_transf_9"/>
    <property type="match status" value="1"/>
</dbReference>